<accession>A0A9N7UUG6</accession>
<evidence type="ECO:0000256" key="3">
    <source>
        <dbReference type="ARBA" id="ARBA00022692"/>
    </source>
</evidence>
<evidence type="ECO:0000256" key="7">
    <source>
        <dbReference type="SAM" id="Phobius"/>
    </source>
</evidence>
<dbReference type="InterPro" id="IPR051423">
    <property type="entry name" value="CD225/Dispanin"/>
</dbReference>
<keyword evidence="4 7" id="KW-1133">Transmembrane helix</keyword>
<evidence type="ECO:0000256" key="1">
    <source>
        <dbReference type="ARBA" id="ARBA00004370"/>
    </source>
</evidence>
<evidence type="ECO:0000313" key="9">
    <source>
        <dbReference type="Proteomes" id="UP001153269"/>
    </source>
</evidence>
<feature type="transmembrane region" description="Helical" evidence="7">
    <location>
        <begin position="158"/>
        <end position="179"/>
    </location>
</feature>
<evidence type="ECO:0000256" key="4">
    <source>
        <dbReference type="ARBA" id="ARBA00022989"/>
    </source>
</evidence>
<keyword evidence="9" id="KW-1185">Reference proteome</keyword>
<comment type="caution">
    <text evidence="8">The sequence shown here is derived from an EMBL/GenBank/DDBJ whole genome shotgun (WGS) entry which is preliminary data.</text>
</comment>
<comment type="similarity">
    <text evidence="2">Belongs to the CD225/Dispanin family.</text>
</comment>
<dbReference type="PANTHER" id="PTHR14948:SF21">
    <property type="entry name" value="PROLINE-RICH TRANSMEMBRANE PROTEIN 1"/>
    <property type="match status" value="1"/>
</dbReference>
<evidence type="ECO:0000313" key="8">
    <source>
        <dbReference type="EMBL" id="CAB1436531.1"/>
    </source>
</evidence>
<evidence type="ECO:0000256" key="5">
    <source>
        <dbReference type="ARBA" id="ARBA00023136"/>
    </source>
</evidence>
<evidence type="ECO:0000256" key="6">
    <source>
        <dbReference type="SAM" id="MobiDB-lite"/>
    </source>
</evidence>
<comment type="subcellular location">
    <subcellularLocation>
        <location evidence="1">Membrane</location>
    </subcellularLocation>
</comment>
<dbReference type="AlphaFoldDB" id="A0A9N7UUG6"/>
<keyword evidence="5 7" id="KW-0472">Membrane</keyword>
<dbReference type="GO" id="GO:0016020">
    <property type="term" value="C:membrane"/>
    <property type="evidence" value="ECO:0007669"/>
    <property type="project" value="UniProtKB-SubCell"/>
</dbReference>
<feature type="compositionally biased region" description="Basic and acidic residues" evidence="6">
    <location>
        <begin position="1"/>
        <end position="12"/>
    </location>
</feature>
<evidence type="ECO:0000256" key="2">
    <source>
        <dbReference type="ARBA" id="ARBA00006843"/>
    </source>
</evidence>
<dbReference type="PANTHER" id="PTHR14948">
    <property type="entry name" value="NG5"/>
    <property type="match status" value="1"/>
</dbReference>
<evidence type="ECO:0008006" key="10">
    <source>
        <dbReference type="Google" id="ProtNLM"/>
    </source>
</evidence>
<dbReference type="InterPro" id="IPR007593">
    <property type="entry name" value="CD225/Dispanin_fam"/>
</dbReference>
<reference evidence="8" key="1">
    <citation type="submission" date="2020-03" db="EMBL/GenBank/DDBJ databases">
        <authorList>
            <person name="Weist P."/>
        </authorList>
    </citation>
    <scope>NUCLEOTIDE SEQUENCE</scope>
</reference>
<proteinExistence type="inferred from homology"/>
<feature type="region of interest" description="Disordered" evidence="6">
    <location>
        <begin position="1"/>
        <end position="91"/>
    </location>
</feature>
<dbReference type="EMBL" id="CADEAL010001902">
    <property type="protein sequence ID" value="CAB1436531.1"/>
    <property type="molecule type" value="Genomic_DNA"/>
</dbReference>
<keyword evidence="3 7" id="KW-0812">Transmembrane</keyword>
<organism evidence="8 9">
    <name type="scientific">Pleuronectes platessa</name>
    <name type="common">European plaice</name>
    <dbReference type="NCBI Taxonomy" id="8262"/>
    <lineage>
        <taxon>Eukaryota</taxon>
        <taxon>Metazoa</taxon>
        <taxon>Chordata</taxon>
        <taxon>Craniata</taxon>
        <taxon>Vertebrata</taxon>
        <taxon>Euteleostomi</taxon>
        <taxon>Actinopterygii</taxon>
        <taxon>Neopterygii</taxon>
        <taxon>Teleostei</taxon>
        <taxon>Neoteleostei</taxon>
        <taxon>Acanthomorphata</taxon>
        <taxon>Carangaria</taxon>
        <taxon>Pleuronectiformes</taxon>
        <taxon>Pleuronectoidei</taxon>
        <taxon>Pleuronectidae</taxon>
        <taxon>Pleuronectes</taxon>
    </lineage>
</organism>
<sequence length="342" mass="37081">MSSEKHGLDDSGRQTMQPPPYLSNQQDPNVPQHPNMPPAPGTQPSYPPPPPPPGSEGYLQETQFHCGPMGPHGAPQGYTVQTQGPGGPMSHPPVGYLHAGYPMQLQPCTAYVPIYPMASGQPYMPAGGTHPGIQPGQIHPMQMPPGITLMDRRPPHDYLPIAVLTTVCCFWPTGIIAIIKAVQSVLEYEPFTEVEGDAGKLSLVSLNLRAFCWLPLCGAGQQLSNMHMTHTTLRNPLHCGCSGTEWIFLLGALSAGFELSRADRAWTHRSEPGTCCYHRPYIEAVRTAIARGDMVTAEIASREARNFSFISLAVGIASIVLCTILTVVVIIASQHHDDDWEP</sequence>
<feature type="transmembrane region" description="Helical" evidence="7">
    <location>
        <begin position="309"/>
        <end position="332"/>
    </location>
</feature>
<gene>
    <name evidence="8" type="ORF">PLEPLA_LOCUS24564</name>
</gene>
<feature type="compositionally biased region" description="Pro residues" evidence="6">
    <location>
        <begin position="34"/>
        <end position="54"/>
    </location>
</feature>
<dbReference type="Pfam" id="PF04505">
    <property type="entry name" value="CD225"/>
    <property type="match status" value="1"/>
</dbReference>
<protein>
    <recommendedName>
        <fullName evidence="10">Proline-rich transmembrane protein 1</fullName>
    </recommendedName>
</protein>
<name>A0A9N7UUG6_PLEPL</name>
<dbReference type="Proteomes" id="UP001153269">
    <property type="component" value="Unassembled WGS sequence"/>
</dbReference>